<dbReference type="AlphaFoldDB" id="A0A100JNF9"/>
<keyword evidence="1" id="KW-1133">Transmembrane helix</keyword>
<organism evidence="2 3">
    <name type="scientific">Streptomyces scabiei</name>
    <dbReference type="NCBI Taxonomy" id="1930"/>
    <lineage>
        <taxon>Bacteria</taxon>
        <taxon>Bacillati</taxon>
        <taxon>Actinomycetota</taxon>
        <taxon>Actinomycetes</taxon>
        <taxon>Kitasatosporales</taxon>
        <taxon>Streptomycetaceae</taxon>
        <taxon>Streptomyces</taxon>
    </lineage>
</organism>
<protein>
    <recommendedName>
        <fullName evidence="4">Transmembrane protein</fullName>
    </recommendedName>
</protein>
<evidence type="ECO:0000256" key="1">
    <source>
        <dbReference type="SAM" id="Phobius"/>
    </source>
</evidence>
<name>A0A100JNF9_STRSC</name>
<reference evidence="3" key="3">
    <citation type="submission" date="2016-02" db="EMBL/GenBank/DDBJ databases">
        <title>Draft genome of pathogenic Streptomyces sp. in Japan.</title>
        <authorList>
            <person name="Tomihama T."/>
            <person name="Ikenaga M."/>
            <person name="Sakai M."/>
            <person name="Okubo T."/>
            <person name="Ikeda S."/>
        </authorList>
    </citation>
    <scope>NUCLEOTIDE SEQUENCE [LARGE SCALE GENOMIC DNA]</scope>
    <source>
        <strain evidence="3">S58</strain>
    </source>
</reference>
<dbReference type="Proteomes" id="UP000067448">
    <property type="component" value="Unassembled WGS sequence"/>
</dbReference>
<reference evidence="2 3" key="2">
    <citation type="journal article" date="2016" name="Genome Announc.">
        <title>Draft Genome Sequences of Streptomyces scabiei S58, Streptomyces turgidiscabies T45, and Streptomyces acidiscabies a10, the Pathogens of Potato Common Scab, Isolated in Japan.</title>
        <authorList>
            <person name="Tomihama T."/>
            <person name="Nishi Y."/>
            <person name="Sakai M."/>
            <person name="Ikenaga M."/>
            <person name="Okubo T."/>
            <person name="Ikeda S."/>
        </authorList>
    </citation>
    <scope>NUCLEOTIDE SEQUENCE [LARGE SCALE GENOMIC DNA]</scope>
    <source>
        <strain evidence="2 3">S58</strain>
    </source>
</reference>
<dbReference type="RefSeq" id="WP_059080522.1">
    <property type="nucleotide sequence ID" value="NZ_BCMM01000013.1"/>
</dbReference>
<evidence type="ECO:0000313" key="3">
    <source>
        <dbReference type="Proteomes" id="UP000067448"/>
    </source>
</evidence>
<feature type="transmembrane region" description="Helical" evidence="1">
    <location>
        <begin position="106"/>
        <end position="132"/>
    </location>
</feature>
<keyword evidence="1" id="KW-0812">Transmembrane</keyword>
<dbReference type="OrthoDB" id="4337591at2"/>
<reference evidence="3" key="1">
    <citation type="submission" date="2015-11" db="EMBL/GenBank/DDBJ databases">
        <authorList>
            <consortium name="Cross-ministerial Strategic Innovation Promotion Program (SIP) consortium"/>
            <person name="Tomihama T."/>
            <person name="Ikenaga M."/>
            <person name="Sakai M."/>
            <person name="Okubo T."/>
            <person name="Ikeda S."/>
        </authorList>
    </citation>
    <scope>NUCLEOTIDE SEQUENCE [LARGE SCALE GENOMIC DNA]</scope>
    <source>
        <strain evidence="3">S58</strain>
    </source>
</reference>
<gene>
    <name evidence="2" type="ORF">SsS58_03119</name>
</gene>
<evidence type="ECO:0000313" key="2">
    <source>
        <dbReference type="EMBL" id="GAQ62749.1"/>
    </source>
</evidence>
<feature type="transmembrane region" description="Helical" evidence="1">
    <location>
        <begin position="144"/>
        <end position="168"/>
    </location>
</feature>
<keyword evidence="1" id="KW-0472">Membrane</keyword>
<sequence length="224" mass="23142">MTGPYPPTGLRPEDRTDFEAVLCRALDTPDIRDALRADPGGVAERRLRVRASADADTIAAAASGEYHAYLAALACGTDGPDASDGDEPGAGGWTGRTARRTADAGLLPLLAVLTPSLAACSAAVVLVLGGLLRLLGVRGTLPGSLLAAGWTLALFAATSALLALAALFRTALRGPGAPAGPARTEQARLVWQQALLRRGMLPHLRRCLREDPSLSEASPPNRPA</sequence>
<evidence type="ECO:0008006" key="4">
    <source>
        <dbReference type="Google" id="ProtNLM"/>
    </source>
</evidence>
<dbReference type="EMBL" id="BCMM01000013">
    <property type="protein sequence ID" value="GAQ62749.1"/>
    <property type="molecule type" value="Genomic_DNA"/>
</dbReference>
<comment type="caution">
    <text evidence="2">The sequence shown here is derived from an EMBL/GenBank/DDBJ whole genome shotgun (WGS) entry which is preliminary data.</text>
</comment>
<proteinExistence type="predicted"/>
<accession>A0A100JNF9</accession>